<accession>A0A3M6V738</accession>
<sequence length="368" mass="42326">MPLLAPSLLNSVVSQATGVQSIRARLFSTALSLEEEDDDVGDVETVDLRSTLSSSVASSRTRSHSTGESYAQLEMDFNAAVLFVESYQGPHRILTQENSSPKKNLYAFYQQATVGPCPTTTSSVGLSELELSKWEKWQHLGHMTKQEAMKCYMTVLDDLVDDWRRSANVWSSSMGTSDDFTDRRSTDGDTATPNRLKRSISMFEHLPLMNGKLRELQDRIEDEATKRNELETHLLHVTRDTRDMFVEQNGQMEQICKNLMTLVKNLEDNVMQHSTELQRLTMWQQQVMTQAENSISVAVKARVGHVFVILKRWLQKRSIRAALVVFIGVRMWHFVWRHRLPQFLVQLLIRWLIKVSSLDRRNNNRQVL</sequence>
<dbReference type="GO" id="GO:0000062">
    <property type="term" value="F:fatty-acyl-CoA binding"/>
    <property type="evidence" value="ECO:0007669"/>
    <property type="project" value="InterPro"/>
</dbReference>
<feature type="domain" description="ACB" evidence="4">
    <location>
        <begin position="73"/>
        <end position="165"/>
    </location>
</feature>
<feature type="coiled-coil region" evidence="2">
    <location>
        <begin position="213"/>
        <end position="276"/>
    </location>
</feature>
<dbReference type="Proteomes" id="UP000282087">
    <property type="component" value="Unassembled WGS sequence"/>
</dbReference>
<dbReference type="PANTHER" id="PTHR23310:SF77">
    <property type="entry name" value="LD25952P"/>
    <property type="match status" value="1"/>
</dbReference>
<dbReference type="InterPro" id="IPR014352">
    <property type="entry name" value="FERM/acyl-CoA-bd_prot_sf"/>
</dbReference>
<organism evidence="5 6">
    <name type="scientific">Peronospora effusa</name>
    <dbReference type="NCBI Taxonomy" id="542832"/>
    <lineage>
        <taxon>Eukaryota</taxon>
        <taxon>Sar</taxon>
        <taxon>Stramenopiles</taxon>
        <taxon>Oomycota</taxon>
        <taxon>Peronosporomycetes</taxon>
        <taxon>Peronosporales</taxon>
        <taxon>Peronosporaceae</taxon>
        <taxon>Peronospora</taxon>
    </lineage>
</organism>
<gene>
    <name evidence="5" type="ORF">DD238_004308</name>
</gene>
<name>A0A3M6V738_9STRA</name>
<dbReference type="EMBL" id="QLLG01000803">
    <property type="protein sequence ID" value="RMX62194.1"/>
    <property type="molecule type" value="Genomic_DNA"/>
</dbReference>
<dbReference type="GO" id="GO:0006631">
    <property type="term" value="P:fatty acid metabolic process"/>
    <property type="evidence" value="ECO:0007669"/>
    <property type="project" value="TreeGrafter"/>
</dbReference>
<evidence type="ECO:0000313" key="5">
    <source>
        <dbReference type="EMBL" id="RMX62194.1"/>
    </source>
</evidence>
<keyword evidence="1" id="KW-0446">Lipid-binding</keyword>
<dbReference type="STRING" id="542832.A0A3M6V738"/>
<dbReference type="InterPro" id="IPR000582">
    <property type="entry name" value="Acyl-CoA-binding_protein"/>
</dbReference>
<keyword evidence="2" id="KW-0175">Coiled coil</keyword>
<dbReference type="AlphaFoldDB" id="A0A3M6V738"/>
<proteinExistence type="predicted"/>
<feature type="region of interest" description="Disordered" evidence="3">
    <location>
        <begin position="172"/>
        <end position="193"/>
    </location>
</feature>
<dbReference type="PROSITE" id="PS51228">
    <property type="entry name" value="ACB_2"/>
    <property type="match status" value="1"/>
</dbReference>
<dbReference type="PANTHER" id="PTHR23310">
    <property type="entry name" value="ACYL-COA-BINDING PROTEIN, ACBP"/>
    <property type="match status" value="1"/>
</dbReference>
<keyword evidence="6" id="KW-1185">Reference proteome</keyword>
<evidence type="ECO:0000256" key="2">
    <source>
        <dbReference type="SAM" id="Coils"/>
    </source>
</evidence>
<comment type="caution">
    <text evidence="5">The sequence shown here is derived from an EMBL/GenBank/DDBJ whole genome shotgun (WGS) entry which is preliminary data.</text>
</comment>
<protein>
    <recommendedName>
        <fullName evidence="4">ACB domain-containing protein</fullName>
    </recommendedName>
</protein>
<evidence type="ECO:0000313" key="6">
    <source>
        <dbReference type="Proteomes" id="UP000282087"/>
    </source>
</evidence>
<reference evidence="5 6" key="1">
    <citation type="submission" date="2018-06" db="EMBL/GenBank/DDBJ databases">
        <title>Comparative genomics of downy mildews reveals potential adaptations to biotrophy.</title>
        <authorList>
            <person name="Fletcher K."/>
            <person name="Klosterman S.J."/>
            <person name="Derevnina L."/>
            <person name="Martin F."/>
            <person name="Koike S."/>
            <person name="Reyes Chin-Wo S."/>
            <person name="Mou B."/>
            <person name="Michelmore R."/>
        </authorList>
    </citation>
    <scope>NUCLEOTIDE SEQUENCE [LARGE SCALE GENOMIC DNA]</scope>
    <source>
        <strain evidence="5 6">R14</strain>
    </source>
</reference>
<dbReference type="VEuPathDB" id="FungiDB:DD237_006288"/>
<evidence type="ECO:0000259" key="4">
    <source>
        <dbReference type="PROSITE" id="PS51228"/>
    </source>
</evidence>
<dbReference type="Pfam" id="PF00887">
    <property type="entry name" value="ACBP"/>
    <property type="match status" value="1"/>
</dbReference>
<dbReference type="Gene3D" id="1.20.80.10">
    <property type="match status" value="1"/>
</dbReference>
<evidence type="ECO:0000256" key="1">
    <source>
        <dbReference type="ARBA" id="ARBA00023121"/>
    </source>
</evidence>
<dbReference type="InterPro" id="IPR035984">
    <property type="entry name" value="Acyl-CoA-binding_sf"/>
</dbReference>
<dbReference type="SUPFAM" id="SSF47027">
    <property type="entry name" value="Acyl-CoA binding protein"/>
    <property type="match status" value="1"/>
</dbReference>
<dbReference type="GO" id="GO:0005737">
    <property type="term" value="C:cytoplasm"/>
    <property type="evidence" value="ECO:0007669"/>
    <property type="project" value="TreeGrafter"/>
</dbReference>
<evidence type="ECO:0000256" key="3">
    <source>
        <dbReference type="SAM" id="MobiDB-lite"/>
    </source>
</evidence>